<dbReference type="PANTHER" id="PTHR43794">
    <property type="entry name" value="AMINOHYDROLASE SSNA-RELATED"/>
    <property type="match status" value="1"/>
</dbReference>
<evidence type="ECO:0000256" key="1">
    <source>
        <dbReference type="ARBA" id="ARBA00006745"/>
    </source>
</evidence>
<comment type="caution">
    <text evidence="4">The sequence shown here is derived from an EMBL/GenBank/DDBJ whole genome shotgun (WGS) entry which is preliminary data.</text>
</comment>
<dbReference type="SUPFAM" id="SSF51556">
    <property type="entry name" value="Metallo-dependent hydrolases"/>
    <property type="match status" value="1"/>
</dbReference>
<dbReference type="AlphaFoldDB" id="A0A225NBW7"/>
<accession>A0A225NBW7</accession>
<dbReference type="OrthoDB" id="9796020at2"/>
<dbReference type="Proteomes" id="UP000215377">
    <property type="component" value="Unassembled WGS sequence"/>
</dbReference>
<feature type="domain" description="Amidohydrolase-related" evidence="3">
    <location>
        <begin position="53"/>
        <end position="435"/>
    </location>
</feature>
<dbReference type="EMBL" id="AQQR01000022">
    <property type="protein sequence ID" value="OWU68352.1"/>
    <property type="molecule type" value="Genomic_DNA"/>
</dbReference>
<keyword evidence="5" id="KW-1185">Reference proteome</keyword>
<dbReference type="GO" id="GO:0016810">
    <property type="term" value="F:hydrolase activity, acting on carbon-nitrogen (but not peptide) bonds"/>
    <property type="evidence" value="ECO:0007669"/>
    <property type="project" value="InterPro"/>
</dbReference>
<comment type="similarity">
    <text evidence="1">Belongs to the metallo-dependent hydrolases superfamily. ATZ/TRZ family.</text>
</comment>
<reference evidence="4 5" key="1">
    <citation type="submission" date="2013-04" db="EMBL/GenBank/DDBJ databases">
        <title>Oceanicola sp. 22II1-22F33 Genome Sequencing.</title>
        <authorList>
            <person name="Lai Q."/>
            <person name="Li G."/>
            <person name="Shao Z."/>
        </authorList>
    </citation>
    <scope>NUCLEOTIDE SEQUENCE [LARGE SCALE GENOMIC DNA]</scope>
    <source>
        <strain evidence="4 5">22II1-22F33</strain>
    </source>
</reference>
<dbReference type="InterPro" id="IPR006680">
    <property type="entry name" value="Amidohydro-rel"/>
</dbReference>
<dbReference type="RefSeq" id="WP_088652535.1">
    <property type="nucleotide sequence ID" value="NZ_AQQR01000022.1"/>
</dbReference>
<keyword evidence="2" id="KW-0378">Hydrolase</keyword>
<sequence>MARDLLLRGGRILASASSEHLIRADVLIRDGIVAGIGEDFSADVPELDVTGQILIPGLINAHLHSPGNFMRGTLEGLPLEVFMLYEVPPLADGVGPDPERDRLRTLIGAAEMLKLGVTSVMDDAFFVPLTTTQSIDAIAGAYAEIGMRATLALDQPIVPEYDKYPFLKEIIPDSVRHDMDTTPRETPEAMLEHYAHLIGHWHGAADDRIGAAVSCSAPQRATPDYLQALSALAREHDLPYFCHMLESKLQRVLGEEKYGCSLVQYADRLGILDERMLVIHAIWIDEHDMVTLGRSGACVAHNPVCNMRLGSGVMPFRGLSDAGVPICLGTDEAVSDDSHNLWGAIKTAGVVHALSGRDYRSWPRADEILAAVWDGGNRAMRRDQRLGRIEVGAAADIAVLDGDAPTFQPLHDIRRALVLCETGASVRHTIVGGEIMVRDGRLTMIDETALLADLRAIEPELQAGARAVQETASRLEPYYREMLERAHARDVGFSRWVGR</sequence>
<gene>
    <name evidence="4" type="ORF">ATO3_24565</name>
</gene>
<dbReference type="Gene3D" id="3.20.20.140">
    <property type="entry name" value="Metal-dependent hydrolases"/>
    <property type="match status" value="1"/>
</dbReference>
<dbReference type="InterPro" id="IPR032466">
    <property type="entry name" value="Metal_Hydrolase"/>
</dbReference>
<name>A0A225NBW7_9RHOB</name>
<evidence type="ECO:0000256" key="2">
    <source>
        <dbReference type="ARBA" id="ARBA00022801"/>
    </source>
</evidence>
<dbReference type="SUPFAM" id="SSF51338">
    <property type="entry name" value="Composite domain of metallo-dependent hydrolases"/>
    <property type="match status" value="1"/>
</dbReference>
<dbReference type="PANTHER" id="PTHR43794:SF11">
    <property type="entry name" value="AMIDOHYDROLASE-RELATED DOMAIN-CONTAINING PROTEIN"/>
    <property type="match status" value="1"/>
</dbReference>
<evidence type="ECO:0000313" key="4">
    <source>
        <dbReference type="EMBL" id="OWU68352.1"/>
    </source>
</evidence>
<dbReference type="InterPro" id="IPR050287">
    <property type="entry name" value="MTA/SAH_deaminase"/>
</dbReference>
<organism evidence="4 5">
    <name type="scientific">Marinibacterium profundimaris</name>
    <dbReference type="NCBI Taxonomy" id="1679460"/>
    <lineage>
        <taxon>Bacteria</taxon>
        <taxon>Pseudomonadati</taxon>
        <taxon>Pseudomonadota</taxon>
        <taxon>Alphaproteobacteria</taxon>
        <taxon>Rhodobacterales</taxon>
        <taxon>Paracoccaceae</taxon>
        <taxon>Marinibacterium</taxon>
    </lineage>
</organism>
<protein>
    <recommendedName>
        <fullName evidence="3">Amidohydrolase-related domain-containing protein</fullName>
    </recommendedName>
</protein>
<dbReference type="Gene3D" id="2.30.40.10">
    <property type="entry name" value="Urease, subunit C, domain 1"/>
    <property type="match status" value="1"/>
</dbReference>
<dbReference type="InterPro" id="IPR011059">
    <property type="entry name" value="Metal-dep_hydrolase_composite"/>
</dbReference>
<proteinExistence type="inferred from homology"/>
<evidence type="ECO:0000313" key="5">
    <source>
        <dbReference type="Proteomes" id="UP000215377"/>
    </source>
</evidence>
<dbReference type="Pfam" id="PF01979">
    <property type="entry name" value="Amidohydro_1"/>
    <property type="match status" value="1"/>
</dbReference>
<evidence type="ECO:0000259" key="3">
    <source>
        <dbReference type="Pfam" id="PF01979"/>
    </source>
</evidence>